<evidence type="ECO:0000313" key="2">
    <source>
        <dbReference type="Proteomes" id="UP000298416"/>
    </source>
</evidence>
<evidence type="ECO:0000313" key="1">
    <source>
        <dbReference type="EMBL" id="KAG6429812.1"/>
    </source>
</evidence>
<gene>
    <name evidence="1" type="ORF">SASPL_107866</name>
</gene>
<dbReference type="AlphaFoldDB" id="A0A8X9A4U8"/>
<dbReference type="Proteomes" id="UP000298416">
    <property type="component" value="Unassembled WGS sequence"/>
</dbReference>
<name>A0A8X9A4U8_SALSN</name>
<protein>
    <submittedName>
        <fullName evidence="1">Uncharacterized protein</fullName>
    </submittedName>
</protein>
<comment type="caution">
    <text evidence="1">The sequence shown here is derived from an EMBL/GenBank/DDBJ whole genome shotgun (WGS) entry which is preliminary data.</text>
</comment>
<reference evidence="1" key="1">
    <citation type="submission" date="2018-01" db="EMBL/GenBank/DDBJ databases">
        <authorList>
            <person name="Mao J.F."/>
        </authorList>
    </citation>
    <scope>NUCLEOTIDE SEQUENCE</scope>
    <source>
        <strain evidence="1">Huo1</strain>
        <tissue evidence="1">Leaf</tissue>
    </source>
</reference>
<dbReference type="EMBL" id="PNBA02000003">
    <property type="protein sequence ID" value="KAG6429812.1"/>
    <property type="molecule type" value="Genomic_DNA"/>
</dbReference>
<accession>A0A8X9A4U8</accession>
<proteinExistence type="predicted"/>
<sequence length="194" mass="21896">MVPSMIASVETMLKTGGDTKAEKWMSLKDFLWTRREEHLRHTFGGSVRWIWKILDDVELDEIEHPAACLVRRGQGGNQEIMGKDSLLFKPQDQEQPHGLNHTRCRRITFIFLLVSSLQDHNVVCRTFSNHCRSKNRRGSIIEGSTRGDRRGNGSLLEKYEEAAAAVEEDDDASLSPALGFMVAGLSCRGRGARR</sequence>
<organism evidence="1">
    <name type="scientific">Salvia splendens</name>
    <name type="common">Scarlet sage</name>
    <dbReference type="NCBI Taxonomy" id="180675"/>
    <lineage>
        <taxon>Eukaryota</taxon>
        <taxon>Viridiplantae</taxon>
        <taxon>Streptophyta</taxon>
        <taxon>Embryophyta</taxon>
        <taxon>Tracheophyta</taxon>
        <taxon>Spermatophyta</taxon>
        <taxon>Magnoliopsida</taxon>
        <taxon>eudicotyledons</taxon>
        <taxon>Gunneridae</taxon>
        <taxon>Pentapetalae</taxon>
        <taxon>asterids</taxon>
        <taxon>lamiids</taxon>
        <taxon>Lamiales</taxon>
        <taxon>Lamiaceae</taxon>
        <taxon>Nepetoideae</taxon>
        <taxon>Mentheae</taxon>
        <taxon>Salviinae</taxon>
        <taxon>Salvia</taxon>
        <taxon>Salvia subgen. Calosphace</taxon>
        <taxon>core Calosphace</taxon>
    </lineage>
</organism>
<reference evidence="1" key="2">
    <citation type="submission" date="2020-08" db="EMBL/GenBank/DDBJ databases">
        <title>Plant Genome Project.</title>
        <authorList>
            <person name="Zhang R.-G."/>
        </authorList>
    </citation>
    <scope>NUCLEOTIDE SEQUENCE</scope>
    <source>
        <strain evidence="1">Huo1</strain>
        <tissue evidence="1">Leaf</tissue>
    </source>
</reference>
<keyword evidence="2" id="KW-1185">Reference proteome</keyword>